<dbReference type="PANTHER" id="PTHR33546:SF1">
    <property type="entry name" value="LARGE, MULTIFUNCTIONAL SECRETED PROTEIN"/>
    <property type="match status" value="1"/>
</dbReference>
<dbReference type="Proteomes" id="UP000697710">
    <property type="component" value="Unassembled WGS sequence"/>
</dbReference>
<organism evidence="2 3">
    <name type="scientific">Eiseniibacteriota bacterium</name>
    <dbReference type="NCBI Taxonomy" id="2212470"/>
    <lineage>
        <taxon>Bacteria</taxon>
        <taxon>Candidatus Eiseniibacteriota</taxon>
    </lineage>
</organism>
<comment type="caution">
    <text evidence="2">The sequence shown here is derived from an EMBL/GenBank/DDBJ whole genome shotgun (WGS) entry which is preliminary data.</text>
</comment>
<accession>A0A956RPG1</accession>
<dbReference type="PANTHER" id="PTHR33546">
    <property type="entry name" value="LARGE, MULTIFUNCTIONAL SECRETED PROTEIN-RELATED"/>
    <property type="match status" value="1"/>
</dbReference>
<reference evidence="2" key="2">
    <citation type="journal article" date="2021" name="Microbiome">
        <title>Successional dynamics and alternative stable states in a saline activated sludge microbial community over 9 years.</title>
        <authorList>
            <person name="Wang Y."/>
            <person name="Ye J."/>
            <person name="Ju F."/>
            <person name="Liu L."/>
            <person name="Boyd J.A."/>
            <person name="Deng Y."/>
            <person name="Parks D.H."/>
            <person name="Jiang X."/>
            <person name="Yin X."/>
            <person name="Woodcroft B.J."/>
            <person name="Tyson G.W."/>
            <person name="Hugenholtz P."/>
            <person name="Polz M.F."/>
            <person name="Zhang T."/>
        </authorList>
    </citation>
    <scope>NUCLEOTIDE SEQUENCE</scope>
    <source>
        <strain evidence="2">HKST-UBA01</strain>
    </source>
</reference>
<dbReference type="InterPro" id="IPR011041">
    <property type="entry name" value="Quinoprot_gluc/sorb_DH_b-prop"/>
</dbReference>
<name>A0A956RPG1_UNCEI</name>
<dbReference type="Gene3D" id="2.120.10.30">
    <property type="entry name" value="TolB, C-terminal domain"/>
    <property type="match status" value="1"/>
</dbReference>
<dbReference type="InterPro" id="IPR011042">
    <property type="entry name" value="6-blade_b-propeller_TolB-like"/>
</dbReference>
<dbReference type="AlphaFoldDB" id="A0A956RPG1"/>
<evidence type="ECO:0000313" key="3">
    <source>
        <dbReference type="Proteomes" id="UP000697710"/>
    </source>
</evidence>
<sequence length="369" mass="39882">MRLSIPILLSPILLTLGACNSEGTDGAGDTELQLPAGFSISVFAADVPGARSLAWSPDRVLFVGTRGNRVYAIPDHDGDYVADTVWTIASGLNVPNGVAYHEGSLYIAEISRVTRYDDIDETLPALPAPRVIRGDLPTDGHHGWKFIGVGPDEKLYVPVGAPCNVCARSDERYASILRMGLDGSGLEVFAHGVRNTVGFDWDPASGDLWFTDNGRDLLGDDAPPDELNHALEAGMNFGFPYCHGGDILDPDLGAGHDCAEFTPPARKLGAHVAALGMRFYDGSMFPSEYRDQIFICEHGSWNRSSKVGYRITRIRLENGTAVDYQPFVTGWLVGESVSGRPVDLLLAPDGSLLVSDDYAGMIYRITYDG</sequence>
<dbReference type="PROSITE" id="PS51257">
    <property type="entry name" value="PROKAR_LIPOPROTEIN"/>
    <property type="match status" value="1"/>
</dbReference>
<dbReference type="EMBL" id="JAGQHR010000249">
    <property type="protein sequence ID" value="MCA9727855.1"/>
    <property type="molecule type" value="Genomic_DNA"/>
</dbReference>
<protein>
    <submittedName>
        <fullName evidence="2">Sorbosone dehydrogenase family protein</fullName>
    </submittedName>
</protein>
<dbReference type="InterPro" id="IPR055557">
    <property type="entry name" value="DUF7133"/>
</dbReference>
<reference evidence="2" key="1">
    <citation type="submission" date="2020-04" db="EMBL/GenBank/DDBJ databases">
        <authorList>
            <person name="Zhang T."/>
        </authorList>
    </citation>
    <scope>NUCLEOTIDE SEQUENCE</scope>
    <source>
        <strain evidence="2">HKST-UBA01</strain>
    </source>
</reference>
<proteinExistence type="predicted"/>
<gene>
    <name evidence="2" type="ORF">KC729_09250</name>
</gene>
<dbReference type="Pfam" id="PF23500">
    <property type="entry name" value="DUF7133"/>
    <property type="match status" value="1"/>
</dbReference>
<dbReference type="SUPFAM" id="SSF50952">
    <property type="entry name" value="Soluble quinoprotein glucose dehydrogenase"/>
    <property type="match status" value="1"/>
</dbReference>
<evidence type="ECO:0000259" key="1">
    <source>
        <dbReference type="Pfam" id="PF23500"/>
    </source>
</evidence>
<evidence type="ECO:0000313" key="2">
    <source>
        <dbReference type="EMBL" id="MCA9727855.1"/>
    </source>
</evidence>
<feature type="domain" description="DUF7133" evidence="1">
    <location>
        <begin position="66"/>
        <end position="362"/>
    </location>
</feature>